<feature type="compositionally biased region" description="Polar residues" evidence="1">
    <location>
        <begin position="216"/>
        <end position="225"/>
    </location>
</feature>
<organism evidence="2 3">
    <name type="scientific">Mytilus edulis</name>
    <name type="common">Blue mussel</name>
    <dbReference type="NCBI Taxonomy" id="6550"/>
    <lineage>
        <taxon>Eukaryota</taxon>
        <taxon>Metazoa</taxon>
        <taxon>Spiralia</taxon>
        <taxon>Lophotrochozoa</taxon>
        <taxon>Mollusca</taxon>
        <taxon>Bivalvia</taxon>
        <taxon>Autobranchia</taxon>
        <taxon>Pteriomorphia</taxon>
        <taxon>Mytilida</taxon>
        <taxon>Mytiloidea</taxon>
        <taxon>Mytilidae</taxon>
        <taxon>Mytilinae</taxon>
        <taxon>Mytilus</taxon>
    </lineage>
</organism>
<evidence type="ECO:0000313" key="3">
    <source>
        <dbReference type="Proteomes" id="UP000683360"/>
    </source>
</evidence>
<protein>
    <submittedName>
        <fullName evidence="2">Uncharacterized protein</fullName>
    </submittedName>
</protein>
<feature type="region of interest" description="Disordered" evidence="1">
    <location>
        <begin position="208"/>
        <end position="234"/>
    </location>
</feature>
<gene>
    <name evidence="2" type="ORF">MEDL_68293</name>
</gene>
<name>A0A8S3VIC4_MYTED</name>
<dbReference type="Proteomes" id="UP000683360">
    <property type="component" value="Unassembled WGS sequence"/>
</dbReference>
<dbReference type="AlphaFoldDB" id="A0A8S3VIC4"/>
<comment type="caution">
    <text evidence="2">The sequence shown here is derived from an EMBL/GenBank/DDBJ whole genome shotgun (WGS) entry which is preliminary data.</text>
</comment>
<dbReference type="EMBL" id="CAJPWZ010003318">
    <property type="protein sequence ID" value="CAG2256950.1"/>
    <property type="molecule type" value="Genomic_DNA"/>
</dbReference>
<reference evidence="2" key="1">
    <citation type="submission" date="2021-03" db="EMBL/GenBank/DDBJ databases">
        <authorList>
            <person name="Bekaert M."/>
        </authorList>
    </citation>
    <scope>NUCLEOTIDE SEQUENCE</scope>
</reference>
<dbReference type="OrthoDB" id="10559441at2759"/>
<evidence type="ECO:0000256" key="1">
    <source>
        <dbReference type="SAM" id="MobiDB-lite"/>
    </source>
</evidence>
<proteinExistence type="predicted"/>
<keyword evidence="3" id="KW-1185">Reference proteome</keyword>
<accession>A0A8S3VIC4</accession>
<evidence type="ECO:0000313" key="2">
    <source>
        <dbReference type="EMBL" id="CAG2256950.1"/>
    </source>
</evidence>
<sequence length="247" mass="27555">MILRTKHLRLPTDGIYNETDNVVNALFEIIIPSNTQNITSKDKPTRSLHPAAKFTTEKKDSSHLTLPDTKAAEEGKKWQRFLAPPSLFSKDKVAETIRSVRKEAVSSPTYVGSVLPYGYGCVRKQEKVVFPDGTVYSLTASWVADPTLTMLHEAGVQTSPEKEEEERVEVSDKEYVDKSDLFLAQSTTKEDTKPNICVLEETIIDLTMSDEEDYGSDTSSETDTAAESDESHVETVRVVIECEDSDI</sequence>